<sequence length="807" mass="89763">MMKIHLMTGIALAIGLGATVHAVRAGTAPATHGDDSAVEKFDVYREISPLSITPGGWIREYLVRQQKGLSSHPDAQGYPLNTNMWDGVIPSQSKSWWPYEQTGYYLDGMARLGYLLSDEKLLSRYQRNIDWVVSHPTDKGLIGTSLYCNPSHWPNAVFFKSVIPHVMATGDQKTIDAWHRHYTATSAKDIGLGERNVLNVEGLLRTYGWTNDKALLQKAEDAYVIHDKDPGSFQLPYSLVKSDHKVVIHGVTFAEALKLPVLFYMYTGKKEYLDAAEKGMRTVIRDHMSDSGVPSSTEYLSTRDPLQAHETCVSSDFAWTLGYYLMATGNAVYADMLEKDCFNAGPGAVNKDFTGLQYFSADNQVIATGCSNHAKNRRGGNWMQYRPDHEPACCPGNAHRLMPIYATRMWMRDRKGGIVAALYGPSEVTFEHGGIKVTIEERTSYPFDEKVAFVFKVDGAVKIPFSFRIPGWCGKPSVSVNGKPYKGDLKPGAYVTLDRTFKSGDKVEVRLPMPVRLNRYQNALSVERGPVLYSYAVPEKVEVDVKATKNKDFPALAITPTGDWNYALDVNENNFAKRVSVIPARDGAYPFDGGSGAPALKVPVRKVKGWALDQGKMTPPIPIAYELEKEQEWLTLVPYGATRLRMTHFPECVERVEIPVGGWEISPAYDYDKSRLIDDQKFAPETGDAVEWKPASPNGSGIVDLSKALDEKKGLAYARTTIESDRSGKAWLAVNAKDSCIVWLNGKIVHRMEPPNDVEFQAPDMVPVTLNKGRNEVQVKVAKSFPVVPVGQYPAGWGVRLRCVRDK</sequence>
<evidence type="ECO:0000259" key="3">
    <source>
        <dbReference type="Pfam" id="PF20736"/>
    </source>
</evidence>
<dbReference type="RefSeq" id="WP_067777858.1">
    <property type="nucleotide sequence ID" value="NZ_LIGX01000041.1"/>
</dbReference>
<dbReference type="Pfam" id="PF20736">
    <property type="entry name" value="Glyco_hydro127M"/>
    <property type="match status" value="1"/>
</dbReference>
<dbReference type="SUPFAM" id="SSF48208">
    <property type="entry name" value="Six-hairpin glycosidases"/>
    <property type="match status" value="2"/>
</dbReference>
<dbReference type="InterPro" id="IPR049046">
    <property type="entry name" value="Beta-AFase-like_GH127_middle"/>
</dbReference>
<keyword evidence="5" id="KW-1185">Reference proteome</keyword>
<evidence type="ECO:0000256" key="1">
    <source>
        <dbReference type="SAM" id="SignalP"/>
    </source>
</evidence>
<feature type="domain" description="Non-reducing end beta-L-arabinofuranosidase-like GH127 middle" evidence="3">
    <location>
        <begin position="418"/>
        <end position="513"/>
    </location>
</feature>
<dbReference type="Proteomes" id="UP000176204">
    <property type="component" value="Chromosome I"/>
</dbReference>
<dbReference type="GO" id="GO:0005975">
    <property type="term" value="P:carbohydrate metabolic process"/>
    <property type="evidence" value="ECO:0007669"/>
    <property type="project" value="InterPro"/>
</dbReference>
<dbReference type="Gene3D" id="2.60.120.260">
    <property type="entry name" value="Galactose-binding domain-like"/>
    <property type="match status" value="1"/>
</dbReference>
<gene>
    <name evidence="4" type="ORF">PYTT_1899</name>
</gene>
<organism evidence="4 5">
    <name type="scientific">Akkermansia glycaniphila</name>
    <dbReference type="NCBI Taxonomy" id="1679444"/>
    <lineage>
        <taxon>Bacteria</taxon>
        <taxon>Pseudomonadati</taxon>
        <taxon>Verrucomicrobiota</taxon>
        <taxon>Verrucomicrobiia</taxon>
        <taxon>Verrucomicrobiales</taxon>
        <taxon>Akkermansiaceae</taxon>
        <taxon>Akkermansia</taxon>
    </lineage>
</organism>
<dbReference type="STRING" id="1679444.PYTT_1899"/>
<evidence type="ECO:0000313" key="5">
    <source>
        <dbReference type="Proteomes" id="UP000176204"/>
    </source>
</evidence>
<dbReference type="InterPro" id="IPR008928">
    <property type="entry name" value="6-hairpin_glycosidase_sf"/>
</dbReference>
<dbReference type="PANTHER" id="PTHR43465">
    <property type="entry name" value="DUF1680 DOMAIN PROTEIN (AFU_ORTHOLOGUE AFUA_1G08910)"/>
    <property type="match status" value="1"/>
</dbReference>
<name>A0A1H6M8B1_9BACT</name>
<protein>
    <submittedName>
        <fullName evidence="4">Beta-l-arabinofuranosidase gh127</fullName>
    </submittedName>
</protein>
<feature type="domain" description="Non-reducing end beta-L-arabinofuranosidase-like GH127 catalytic" evidence="2">
    <location>
        <begin position="180"/>
        <end position="403"/>
    </location>
</feature>
<keyword evidence="1" id="KW-0732">Signal</keyword>
<proteinExistence type="predicted"/>
<dbReference type="KEGG" id="agl:PYTT_1899"/>
<accession>A0A1H6M8B1</accession>
<dbReference type="PANTHER" id="PTHR43465:SF2">
    <property type="entry name" value="DUF1680 DOMAIN PROTEIN (AFU_ORTHOLOGUE AFUA_1G08910)"/>
    <property type="match status" value="1"/>
</dbReference>
<dbReference type="InterPro" id="IPR012878">
    <property type="entry name" value="Beta-AFase-like_GH127_cat"/>
</dbReference>
<evidence type="ECO:0000313" key="4">
    <source>
        <dbReference type="EMBL" id="SEH93913.1"/>
    </source>
</evidence>
<dbReference type="Pfam" id="PF07944">
    <property type="entry name" value="Beta-AFase-like_GH127_cat"/>
    <property type="match status" value="1"/>
</dbReference>
<feature type="signal peptide" evidence="1">
    <location>
        <begin position="1"/>
        <end position="22"/>
    </location>
</feature>
<reference evidence="5" key="1">
    <citation type="submission" date="2016-09" db="EMBL/GenBank/DDBJ databases">
        <authorList>
            <person name="Koehorst J."/>
        </authorList>
    </citation>
    <scope>NUCLEOTIDE SEQUENCE [LARGE SCALE GENOMIC DNA]</scope>
</reference>
<dbReference type="EMBL" id="LT629973">
    <property type="protein sequence ID" value="SEH93913.1"/>
    <property type="molecule type" value="Genomic_DNA"/>
</dbReference>
<dbReference type="AlphaFoldDB" id="A0A1H6M8B1"/>
<feature type="chain" id="PRO_5009604578" evidence="1">
    <location>
        <begin position="23"/>
        <end position="807"/>
    </location>
</feature>
<evidence type="ECO:0000259" key="2">
    <source>
        <dbReference type="Pfam" id="PF07944"/>
    </source>
</evidence>
<dbReference type="InterPro" id="IPR049174">
    <property type="entry name" value="Beta-AFase-like"/>
</dbReference>